<evidence type="ECO:0000313" key="2">
    <source>
        <dbReference type="Proteomes" id="UP001295740"/>
    </source>
</evidence>
<dbReference type="Proteomes" id="UP001295740">
    <property type="component" value="Unassembled WGS sequence"/>
</dbReference>
<accession>A0AAI8YL70</accession>
<keyword evidence="2" id="KW-1185">Reference proteome</keyword>
<evidence type="ECO:0000313" key="1">
    <source>
        <dbReference type="EMBL" id="CAJ2508674.1"/>
    </source>
</evidence>
<name>A0AAI8YL70_9PEZI</name>
<gene>
    <name evidence="1" type="ORF">KHLLAP_LOCUS9142</name>
</gene>
<protein>
    <submittedName>
        <fullName evidence="1">Uu.00g137000.m01.CDS01</fullName>
    </submittedName>
</protein>
<dbReference type="AlphaFoldDB" id="A0AAI8YL70"/>
<dbReference type="EMBL" id="CAUWAG010000012">
    <property type="protein sequence ID" value="CAJ2508674.1"/>
    <property type="molecule type" value="Genomic_DNA"/>
</dbReference>
<organism evidence="1 2">
    <name type="scientific">Anthostomella pinea</name>
    <dbReference type="NCBI Taxonomy" id="933095"/>
    <lineage>
        <taxon>Eukaryota</taxon>
        <taxon>Fungi</taxon>
        <taxon>Dikarya</taxon>
        <taxon>Ascomycota</taxon>
        <taxon>Pezizomycotina</taxon>
        <taxon>Sordariomycetes</taxon>
        <taxon>Xylariomycetidae</taxon>
        <taxon>Xylariales</taxon>
        <taxon>Xylariaceae</taxon>
        <taxon>Anthostomella</taxon>
    </lineage>
</organism>
<proteinExistence type="predicted"/>
<reference evidence="1" key="1">
    <citation type="submission" date="2023-10" db="EMBL/GenBank/DDBJ databases">
        <authorList>
            <person name="Hackl T."/>
        </authorList>
    </citation>
    <scope>NUCLEOTIDE SEQUENCE</scope>
</reference>
<sequence>MAKLVDPRYLTASDTIGVQDCLLWEKIEVDADRDKAAVDLSQWFDLDRFCLDQDVEDGIDGEGFEPGKDMTALKRDSLY</sequence>
<comment type="caution">
    <text evidence="1">The sequence shown here is derived from an EMBL/GenBank/DDBJ whole genome shotgun (WGS) entry which is preliminary data.</text>
</comment>